<name>A0A922M817_SPOEX</name>
<evidence type="ECO:0000313" key="2">
    <source>
        <dbReference type="EMBL" id="KAH9631796.1"/>
    </source>
</evidence>
<feature type="compositionally biased region" description="Basic and acidic residues" evidence="1">
    <location>
        <begin position="164"/>
        <end position="174"/>
    </location>
</feature>
<protein>
    <submittedName>
        <fullName evidence="2">Uncharacterized protein</fullName>
    </submittedName>
</protein>
<dbReference type="AlphaFoldDB" id="A0A922M817"/>
<comment type="caution">
    <text evidence="2">The sequence shown here is derived from an EMBL/GenBank/DDBJ whole genome shotgun (WGS) entry which is preliminary data.</text>
</comment>
<proteinExistence type="predicted"/>
<feature type="non-terminal residue" evidence="2">
    <location>
        <position position="183"/>
    </location>
</feature>
<dbReference type="EMBL" id="JACEFF010000746">
    <property type="protein sequence ID" value="KAH9631796.1"/>
    <property type="molecule type" value="Genomic_DNA"/>
</dbReference>
<accession>A0A922M817</accession>
<sequence length="183" mass="21237">LEDVLGQRAELESRVLALERDKERLEQEKILQEQKAQELTATVEELKSDPKPSPAQVAELQQLRGLVTEQQRSVQSLTLQLQRVETREEALKLEVHRLKELLERETSSGKEKDERYRKVKSLIEEWTEKLREVEEQAATAADEAKNLLESTRLKLIAERMEQVNKLKEQHRQEMGESSTSLPS</sequence>
<evidence type="ECO:0000313" key="3">
    <source>
        <dbReference type="Proteomes" id="UP000814243"/>
    </source>
</evidence>
<organism evidence="2 3">
    <name type="scientific">Spodoptera exigua</name>
    <name type="common">Beet armyworm</name>
    <name type="synonym">Noctua fulgens</name>
    <dbReference type="NCBI Taxonomy" id="7107"/>
    <lineage>
        <taxon>Eukaryota</taxon>
        <taxon>Metazoa</taxon>
        <taxon>Ecdysozoa</taxon>
        <taxon>Arthropoda</taxon>
        <taxon>Hexapoda</taxon>
        <taxon>Insecta</taxon>
        <taxon>Pterygota</taxon>
        <taxon>Neoptera</taxon>
        <taxon>Endopterygota</taxon>
        <taxon>Lepidoptera</taxon>
        <taxon>Glossata</taxon>
        <taxon>Ditrysia</taxon>
        <taxon>Noctuoidea</taxon>
        <taxon>Noctuidae</taxon>
        <taxon>Amphipyrinae</taxon>
        <taxon>Spodoptera</taxon>
    </lineage>
</organism>
<reference evidence="2" key="1">
    <citation type="journal article" date="2021" name="G3 (Bethesda)">
        <title>Genome and transcriptome analysis of the beet armyworm Spodoptera exigua reveals targets for pest control. .</title>
        <authorList>
            <person name="Simon S."/>
            <person name="Breeschoten T."/>
            <person name="Jansen H.J."/>
            <person name="Dirks R.P."/>
            <person name="Schranz M.E."/>
            <person name="Ros V.I.D."/>
        </authorList>
    </citation>
    <scope>NUCLEOTIDE SEQUENCE</scope>
    <source>
        <strain evidence="2">TB_SE_WUR_2020</strain>
    </source>
</reference>
<feature type="region of interest" description="Disordered" evidence="1">
    <location>
        <begin position="164"/>
        <end position="183"/>
    </location>
</feature>
<gene>
    <name evidence="2" type="ORF">HF086_005799</name>
</gene>
<dbReference type="Proteomes" id="UP000814243">
    <property type="component" value="Unassembled WGS sequence"/>
</dbReference>
<evidence type="ECO:0000256" key="1">
    <source>
        <dbReference type="SAM" id="MobiDB-lite"/>
    </source>
</evidence>